<evidence type="ECO:0000313" key="2">
    <source>
        <dbReference type="EMBL" id="GBM84960.1"/>
    </source>
</evidence>
<gene>
    <name evidence="2" type="ORF">AVEN_120224_1</name>
</gene>
<proteinExistence type="predicted"/>
<dbReference type="Proteomes" id="UP000499080">
    <property type="component" value="Unassembled WGS sequence"/>
</dbReference>
<name>A0A4Y2J4U1_ARAVE</name>
<sequence length="159" mass="17535">MSGSNKEGEENESRSQNLPLEGHEVPGPIFVEMHEDPISEGRIIEIPPHMVHVIEEDHSDEMHVTPPNAPAARAPFMLPRQHQLQGDVTPGRNNPQSAGDGGRGPRFRPIRPIEGGRGDGGGGVLPLAELLRIRFLNQQQQHQGGQFLRPRGQRPNPEQ</sequence>
<reference evidence="2 3" key="1">
    <citation type="journal article" date="2019" name="Sci. Rep.">
        <title>Orb-weaving spider Araneus ventricosus genome elucidates the spidroin gene catalogue.</title>
        <authorList>
            <person name="Kono N."/>
            <person name="Nakamura H."/>
            <person name="Ohtoshi R."/>
            <person name="Moran D.A.P."/>
            <person name="Shinohara A."/>
            <person name="Yoshida Y."/>
            <person name="Fujiwara M."/>
            <person name="Mori M."/>
            <person name="Tomita M."/>
            <person name="Arakawa K."/>
        </authorList>
    </citation>
    <scope>NUCLEOTIDE SEQUENCE [LARGE SCALE GENOMIC DNA]</scope>
</reference>
<feature type="region of interest" description="Disordered" evidence="1">
    <location>
        <begin position="1"/>
        <end position="25"/>
    </location>
</feature>
<feature type="compositionally biased region" description="Basic and acidic residues" evidence="1">
    <location>
        <begin position="1"/>
        <end position="13"/>
    </location>
</feature>
<dbReference type="AlphaFoldDB" id="A0A4Y2J4U1"/>
<evidence type="ECO:0000256" key="1">
    <source>
        <dbReference type="SAM" id="MobiDB-lite"/>
    </source>
</evidence>
<keyword evidence="3" id="KW-1185">Reference proteome</keyword>
<accession>A0A4Y2J4U1</accession>
<feature type="compositionally biased region" description="Polar residues" evidence="1">
    <location>
        <begin position="84"/>
        <end position="97"/>
    </location>
</feature>
<organism evidence="2 3">
    <name type="scientific">Araneus ventricosus</name>
    <name type="common">Orbweaver spider</name>
    <name type="synonym">Epeira ventricosa</name>
    <dbReference type="NCBI Taxonomy" id="182803"/>
    <lineage>
        <taxon>Eukaryota</taxon>
        <taxon>Metazoa</taxon>
        <taxon>Ecdysozoa</taxon>
        <taxon>Arthropoda</taxon>
        <taxon>Chelicerata</taxon>
        <taxon>Arachnida</taxon>
        <taxon>Araneae</taxon>
        <taxon>Araneomorphae</taxon>
        <taxon>Entelegynae</taxon>
        <taxon>Araneoidea</taxon>
        <taxon>Araneidae</taxon>
        <taxon>Araneus</taxon>
    </lineage>
</organism>
<protein>
    <submittedName>
        <fullName evidence="2">Uncharacterized protein</fullName>
    </submittedName>
</protein>
<dbReference type="EMBL" id="BGPR01003199">
    <property type="protein sequence ID" value="GBM84960.1"/>
    <property type="molecule type" value="Genomic_DNA"/>
</dbReference>
<comment type="caution">
    <text evidence="2">The sequence shown here is derived from an EMBL/GenBank/DDBJ whole genome shotgun (WGS) entry which is preliminary data.</text>
</comment>
<evidence type="ECO:0000313" key="3">
    <source>
        <dbReference type="Proteomes" id="UP000499080"/>
    </source>
</evidence>
<feature type="region of interest" description="Disordered" evidence="1">
    <location>
        <begin position="139"/>
        <end position="159"/>
    </location>
</feature>
<feature type="region of interest" description="Disordered" evidence="1">
    <location>
        <begin position="84"/>
        <end position="124"/>
    </location>
</feature>